<dbReference type="CDD" id="cd16917">
    <property type="entry name" value="HATPase_UhpB-NarQ-NarX-like"/>
    <property type="match status" value="1"/>
</dbReference>
<keyword evidence="7" id="KW-0067">ATP-binding</keyword>
<evidence type="ECO:0000259" key="10">
    <source>
        <dbReference type="Pfam" id="PF02518"/>
    </source>
</evidence>
<dbReference type="InterPro" id="IPR011712">
    <property type="entry name" value="Sig_transdc_His_kin_sub3_dim/P"/>
</dbReference>
<evidence type="ECO:0000313" key="13">
    <source>
        <dbReference type="Proteomes" id="UP000001572"/>
    </source>
</evidence>
<dbReference type="InterPro" id="IPR003594">
    <property type="entry name" value="HATPase_dom"/>
</dbReference>
<sequence>MINEWEARTPRTSTIIWRILGLLLLCLLWLRGQNSEVGVVLLLFLTMMALARWRFALPGWTVIIDQGACLIMLPLWPYAAFGLVMPTFEGMLMGQPWYILPGLIGSLFFSETSIPLAGALIQAGFSGWTIRGWSQETNVYRQEADRERRDRYELESLKGELLLANVQVSRMAQLSERNRIAQELHDDVGHELTAAVLAVQAFEQLWKEEDPLAEDMFLQAKKRLSNSAHHLRETVHNMKPIKAIGIDRLEEICSGFTACPVNLKVYGDTSRVSAYLWSILEPCLKEALTNVLRHTKATKVEVSLDINPHIVRLSVHDDGVNSPGTGIGMGLRNLRQRARTVGGSVSTDATDGFRLVCVLPMEKEL</sequence>
<evidence type="ECO:0000256" key="9">
    <source>
        <dbReference type="SAM" id="Phobius"/>
    </source>
</evidence>
<evidence type="ECO:0000313" key="12">
    <source>
        <dbReference type="EMBL" id="ABR49836.1"/>
    </source>
</evidence>
<accession>A6TUG8</accession>
<feature type="transmembrane region" description="Helical" evidence="9">
    <location>
        <begin position="12"/>
        <end position="31"/>
    </location>
</feature>
<keyword evidence="3" id="KW-0597">Phosphoprotein</keyword>
<keyword evidence="5" id="KW-0547">Nucleotide-binding</keyword>
<comment type="catalytic activity">
    <reaction evidence="1">
        <text>ATP + protein L-histidine = ADP + protein N-phospho-L-histidine.</text>
        <dbReference type="EC" id="2.7.13.3"/>
    </reaction>
</comment>
<dbReference type="SUPFAM" id="SSF55874">
    <property type="entry name" value="ATPase domain of HSP90 chaperone/DNA topoisomerase II/histidine kinase"/>
    <property type="match status" value="1"/>
</dbReference>
<gene>
    <name evidence="12" type="ordered locus">Amet_3716</name>
</gene>
<keyword evidence="9" id="KW-0472">Membrane</keyword>
<reference evidence="13" key="1">
    <citation type="journal article" date="2016" name="Genome Announc.">
        <title>Complete genome sequence of Alkaliphilus metalliredigens strain QYMF, an alkaliphilic and metal-reducing bacterium isolated from borax-contaminated leachate ponds.</title>
        <authorList>
            <person name="Hwang C."/>
            <person name="Copeland A."/>
            <person name="Lucas S."/>
            <person name="Lapidus A."/>
            <person name="Barry K."/>
            <person name="Detter J.C."/>
            <person name="Glavina Del Rio T."/>
            <person name="Hammon N."/>
            <person name="Israni S."/>
            <person name="Dalin E."/>
            <person name="Tice H."/>
            <person name="Pitluck S."/>
            <person name="Chertkov O."/>
            <person name="Brettin T."/>
            <person name="Bruce D."/>
            <person name="Han C."/>
            <person name="Schmutz J."/>
            <person name="Larimer F."/>
            <person name="Land M.L."/>
            <person name="Hauser L."/>
            <person name="Kyrpides N."/>
            <person name="Mikhailova N."/>
            <person name="Ye Q."/>
            <person name="Zhou J."/>
            <person name="Richardson P."/>
            <person name="Fields M.W."/>
        </authorList>
    </citation>
    <scope>NUCLEOTIDE SEQUENCE [LARGE SCALE GENOMIC DNA]</scope>
    <source>
        <strain evidence="13">QYMF</strain>
    </source>
</reference>
<dbReference type="PANTHER" id="PTHR24421">
    <property type="entry name" value="NITRATE/NITRITE SENSOR PROTEIN NARX-RELATED"/>
    <property type="match status" value="1"/>
</dbReference>
<dbReference type="PANTHER" id="PTHR24421:SF10">
    <property type="entry name" value="NITRATE_NITRITE SENSOR PROTEIN NARQ"/>
    <property type="match status" value="1"/>
</dbReference>
<dbReference type="eggNOG" id="COG4585">
    <property type="taxonomic scope" value="Bacteria"/>
</dbReference>
<evidence type="ECO:0000256" key="8">
    <source>
        <dbReference type="ARBA" id="ARBA00023012"/>
    </source>
</evidence>
<name>A6TUG8_ALKMQ</name>
<feature type="transmembrane region" description="Helical" evidence="9">
    <location>
        <begin position="67"/>
        <end position="85"/>
    </location>
</feature>
<dbReference type="Pfam" id="PF02518">
    <property type="entry name" value="HATPase_c"/>
    <property type="match status" value="1"/>
</dbReference>
<evidence type="ECO:0000256" key="5">
    <source>
        <dbReference type="ARBA" id="ARBA00022741"/>
    </source>
</evidence>
<dbReference type="Pfam" id="PF07730">
    <property type="entry name" value="HisKA_3"/>
    <property type="match status" value="1"/>
</dbReference>
<feature type="transmembrane region" description="Helical" evidence="9">
    <location>
        <begin position="37"/>
        <end position="55"/>
    </location>
</feature>
<dbReference type="AlphaFoldDB" id="A6TUG8"/>
<dbReference type="OrthoDB" id="199946at2"/>
<keyword evidence="9" id="KW-1133">Transmembrane helix</keyword>
<keyword evidence="13" id="KW-1185">Reference proteome</keyword>
<evidence type="ECO:0000256" key="2">
    <source>
        <dbReference type="ARBA" id="ARBA00012438"/>
    </source>
</evidence>
<dbReference type="GO" id="GO:0046983">
    <property type="term" value="F:protein dimerization activity"/>
    <property type="evidence" value="ECO:0007669"/>
    <property type="project" value="InterPro"/>
</dbReference>
<evidence type="ECO:0000256" key="6">
    <source>
        <dbReference type="ARBA" id="ARBA00022777"/>
    </source>
</evidence>
<feature type="domain" description="Histidine kinase/HSP90-like ATPase" evidence="10">
    <location>
        <begin position="281"/>
        <end position="362"/>
    </location>
</feature>
<dbReference type="InterPro" id="IPR036890">
    <property type="entry name" value="HATPase_C_sf"/>
</dbReference>
<feature type="domain" description="Signal transduction histidine kinase subgroup 3 dimerisation and phosphoacceptor" evidence="11">
    <location>
        <begin position="176"/>
        <end position="240"/>
    </location>
</feature>
<organism evidence="12 13">
    <name type="scientific">Alkaliphilus metalliredigens (strain QYMF)</name>
    <dbReference type="NCBI Taxonomy" id="293826"/>
    <lineage>
        <taxon>Bacteria</taxon>
        <taxon>Bacillati</taxon>
        <taxon>Bacillota</taxon>
        <taxon>Clostridia</taxon>
        <taxon>Peptostreptococcales</taxon>
        <taxon>Natronincolaceae</taxon>
        <taxon>Alkaliphilus</taxon>
    </lineage>
</organism>
<dbReference type="Proteomes" id="UP000001572">
    <property type="component" value="Chromosome"/>
</dbReference>
<evidence type="ECO:0000259" key="11">
    <source>
        <dbReference type="Pfam" id="PF07730"/>
    </source>
</evidence>
<evidence type="ECO:0000256" key="7">
    <source>
        <dbReference type="ARBA" id="ARBA00022840"/>
    </source>
</evidence>
<evidence type="ECO:0000256" key="3">
    <source>
        <dbReference type="ARBA" id="ARBA00022553"/>
    </source>
</evidence>
<evidence type="ECO:0000256" key="1">
    <source>
        <dbReference type="ARBA" id="ARBA00000085"/>
    </source>
</evidence>
<dbReference type="Gene3D" id="1.20.5.1930">
    <property type="match status" value="1"/>
</dbReference>
<dbReference type="RefSeq" id="WP_012064796.1">
    <property type="nucleotide sequence ID" value="NC_009633.1"/>
</dbReference>
<dbReference type="GO" id="GO:0000155">
    <property type="term" value="F:phosphorelay sensor kinase activity"/>
    <property type="evidence" value="ECO:0007669"/>
    <property type="project" value="InterPro"/>
</dbReference>
<proteinExistence type="predicted"/>
<dbReference type="Gene3D" id="3.30.565.10">
    <property type="entry name" value="Histidine kinase-like ATPase, C-terminal domain"/>
    <property type="match status" value="1"/>
</dbReference>
<keyword evidence="8" id="KW-0902">Two-component regulatory system</keyword>
<dbReference type="EC" id="2.7.13.3" evidence="2"/>
<dbReference type="GO" id="GO:0016020">
    <property type="term" value="C:membrane"/>
    <property type="evidence" value="ECO:0007669"/>
    <property type="project" value="InterPro"/>
</dbReference>
<keyword evidence="4" id="KW-0808">Transferase</keyword>
<feature type="transmembrane region" description="Helical" evidence="9">
    <location>
        <begin position="97"/>
        <end position="121"/>
    </location>
</feature>
<dbReference type="STRING" id="293826.Amet_3716"/>
<protein>
    <recommendedName>
        <fullName evidence="2">histidine kinase</fullName>
        <ecNumber evidence="2">2.7.13.3</ecNumber>
    </recommendedName>
</protein>
<dbReference type="GO" id="GO:0005524">
    <property type="term" value="F:ATP binding"/>
    <property type="evidence" value="ECO:0007669"/>
    <property type="project" value="UniProtKB-KW"/>
</dbReference>
<dbReference type="KEGG" id="amt:Amet_3716"/>
<dbReference type="EMBL" id="CP000724">
    <property type="protein sequence ID" value="ABR49836.1"/>
    <property type="molecule type" value="Genomic_DNA"/>
</dbReference>
<evidence type="ECO:0000256" key="4">
    <source>
        <dbReference type="ARBA" id="ARBA00022679"/>
    </source>
</evidence>
<keyword evidence="9" id="KW-0812">Transmembrane</keyword>
<dbReference type="HOGENOM" id="CLU_000445_20_3_9"/>
<dbReference type="InterPro" id="IPR050482">
    <property type="entry name" value="Sensor_HK_TwoCompSys"/>
</dbReference>
<keyword evidence="6 12" id="KW-0418">Kinase</keyword>